<accession>A0ABX3IHL8</accession>
<keyword evidence="3" id="KW-0560">Oxidoreductase</keyword>
<comment type="caution">
    <text evidence="5">The sequence shown here is derived from an EMBL/GenBank/DDBJ whole genome shotgun (WGS) entry which is preliminary data.</text>
</comment>
<dbReference type="PANTHER" id="PTHR42659">
    <property type="entry name" value="XANTHINE DEHYDROGENASE SUBUNIT C-RELATED"/>
    <property type="match status" value="1"/>
</dbReference>
<keyword evidence="6" id="KW-1185">Reference proteome</keyword>
<dbReference type="InterPro" id="IPR016169">
    <property type="entry name" value="FAD-bd_PCMH_sub2"/>
</dbReference>
<gene>
    <name evidence="5" type="ORF">XJ44_07330</name>
</gene>
<dbReference type="InterPro" id="IPR051312">
    <property type="entry name" value="Diverse_Substr_Oxidored"/>
</dbReference>
<name>A0ABX3IHL8_9BACT</name>
<dbReference type="Gene3D" id="3.30.390.50">
    <property type="entry name" value="CO dehydrogenase flavoprotein, C-terminal domain"/>
    <property type="match status" value="1"/>
</dbReference>
<dbReference type="PANTHER" id="PTHR42659:SF2">
    <property type="entry name" value="XANTHINE DEHYDROGENASE SUBUNIT C-RELATED"/>
    <property type="match status" value="1"/>
</dbReference>
<evidence type="ECO:0000256" key="2">
    <source>
        <dbReference type="ARBA" id="ARBA00022827"/>
    </source>
</evidence>
<dbReference type="Pfam" id="PF03450">
    <property type="entry name" value="CO_deh_flav_C"/>
    <property type="match status" value="1"/>
</dbReference>
<organism evidence="5 6">
    <name type="scientific">Thermosipho affectus</name>
    <dbReference type="NCBI Taxonomy" id="660294"/>
    <lineage>
        <taxon>Bacteria</taxon>
        <taxon>Thermotogati</taxon>
        <taxon>Thermotogota</taxon>
        <taxon>Thermotogae</taxon>
        <taxon>Thermotogales</taxon>
        <taxon>Fervidobacteriaceae</taxon>
        <taxon>Thermosipho</taxon>
    </lineage>
</organism>
<dbReference type="Gene3D" id="3.30.43.10">
    <property type="entry name" value="Uridine Diphospho-n-acetylenolpyruvylglucosamine Reductase, domain 2"/>
    <property type="match status" value="1"/>
</dbReference>
<dbReference type="SUPFAM" id="SSF56176">
    <property type="entry name" value="FAD-binding/transporter-associated domain-like"/>
    <property type="match status" value="1"/>
</dbReference>
<evidence type="ECO:0000256" key="3">
    <source>
        <dbReference type="ARBA" id="ARBA00023002"/>
    </source>
</evidence>
<dbReference type="InterPro" id="IPR016166">
    <property type="entry name" value="FAD-bd_PCMH"/>
</dbReference>
<dbReference type="InterPro" id="IPR036683">
    <property type="entry name" value="CO_DH_flav_C_dom_sf"/>
</dbReference>
<dbReference type="InterPro" id="IPR016167">
    <property type="entry name" value="FAD-bd_PCMH_sub1"/>
</dbReference>
<proteinExistence type="predicted"/>
<sequence length="280" mass="31670">MIKNYYSPSTLDELLKIKNNTNGVVFSGGTDLFVKMRYGIIKPQTVIDTKKIKSAIKLENRKLIIPLNTTYTDLLEFLKKNKTNLFLEKIIKLIGSPMIRNRGTPIGNIANASPAGDFILATYLLNGNIIIKPTNRIIPIENFILGPSKIDLAQNEIIYAIEIDVKNNYKFFFEKVGKRNAMIISIASIAVLLKENNGKIEDISICFGSVSPTILRDKNIESKIIGEEFSIELFKYLANEFEKLSKPINDVRASKSERKKLVYNLTIKAFYNLKNEVVSI</sequence>
<dbReference type="PROSITE" id="PS51387">
    <property type="entry name" value="FAD_PCMH"/>
    <property type="match status" value="1"/>
</dbReference>
<evidence type="ECO:0000313" key="5">
    <source>
        <dbReference type="EMBL" id="ONN26679.1"/>
    </source>
</evidence>
<reference evidence="5 6" key="1">
    <citation type="submission" date="2015-06" db="EMBL/GenBank/DDBJ databases">
        <title>Genome sequencing of Thermotogales isolates from hydrothermal vents.</title>
        <authorList>
            <person name="Haverkamp T.H."/>
            <person name="Kublanov I.V."/>
            <person name="Nesbo C.L."/>
        </authorList>
    </citation>
    <scope>NUCLEOTIDE SEQUENCE [LARGE SCALE GENOMIC DNA]</scope>
    <source>
        <strain evidence="6">ik275mar</strain>
    </source>
</reference>
<evidence type="ECO:0000313" key="6">
    <source>
        <dbReference type="Proteomes" id="UP000242616"/>
    </source>
</evidence>
<dbReference type="InterPro" id="IPR036318">
    <property type="entry name" value="FAD-bd_PCMH-like_sf"/>
</dbReference>
<dbReference type="SMART" id="SM01092">
    <property type="entry name" value="CO_deh_flav_C"/>
    <property type="match status" value="1"/>
</dbReference>
<protein>
    <submittedName>
        <fullName evidence="5">Molybdopterin dehydrogenase</fullName>
    </submittedName>
</protein>
<dbReference type="Proteomes" id="UP000242616">
    <property type="component" value="Unassembled WGS sequence"/>
</dbReference>
<dbReference type="EMBL" id="LBFC01000022">
    <property type="protein sequence ID" value="ONN26679.1"/>
    <property type="molecule type" value="Genomic_DNA"/>
</dbReference>
<dbReference type="Gene3D" id="3.30.465.10">
    <property type="match status" value="1"/>
</dbReference>
<evidence type="ECO:0000256" key="1">
    <source>
        <dbReference type="ARBA" id="ARBA00022630"/>
    </source>
</evidence>
<dbReference type="InterPro" id="IPR005107">
    <property type="entry name" value="CO_DH_flav_C"/>
</dbReference>
<evidence type="ECO:0000259" key="4">
    <source>
        <dbReference type="PROSITE" id="PS51387"/>
    </source>
</evidence>
<dbReference type="RefSeq" id="WP_075666340.1">
    <property type="nucleotide sequence ID" value="NZ_LBFC01000022.1"/>
</dbReference>
<keyword evidence="1" id="KW-0285">Flavoprotein</keyword>
<feature type="domain" description="FAD-binding PCMH-type" evidence="4">
    <location>
        <begin position="1"/>
        <end position="168"/>
    </location>
</feature>
<dbReference type="InterPro" id="IPR002346">
    <property type="entry name" value="Mopterin_DH_FAD-bd"/>
</dbReference>
<dbReference type="Pfam" id="PF00941">
    <property type="entry name" value="FAD_binding_5"/>
    <property type="match status" value="1"/>
</dbReference>
<keyword evidence="2" id="KW-0274">FAD</keyword>
<dbReference type="SUPFAM" id="SSF55447">
    <property type="entry name" value="CO dehydrogenase flavoprotein C-terminal domain-like"/>
    <property type="match status" value="1"/>
</dbReference>